<dbReference type="GO" id="GO:0009451">
    <property type="term" value="P:RNA modification"/>
    <property type="evidence" value="ECO:0007669"/>
    <property type="project" value="InterPro"/>
</dbReference>
<dbReference type="EMBL" id="JACMSC010000003">
    <property type="protein sequence ID" value="KAG6527421.1"/>
    <property type="molecule type" value="Genomic_DNA"/>
</dbReference>
<reference evidence="1 2" key="1">
    <citation type="submission" date="2020-08" db="EMBL/GenBank/DDBJ databases">
        <title>Plant Genome Project.</title>
        <authorList>
            <person name="Zhang R.-G."/>
        </authorList>
    </citation>
    <scope>NUCLEOTIDE SEQUENCE [LARGE SCALE GENOMIC DNA]</scope>
    <source>
        <tissue evidence="1">Rhizome</tissue>
    </source>
</reference>
<proteinExistence type="predicted"/>
<dbReference type="InterPro" id="IPR046960">
    <property type="entry name" value="PPR_At4g14850-like_plant"/>
</dbReference>
<evidence type="ECO:0000313" key="2">
    <source>
        <dbReference type="Proteomes" id="UP000734854"/>
    </source>
</evidence>
<comment type="caution">
    <text evidence="1">The sequence shown here is derived from an EMBL/GenBank/DDBJ whole genome shotgun (WGS) entry which is preliminary data.</text>
</comment>
<sequence>MPPRPAHQPNIYANFRQLHRALLIFANVCCHSSVVAWKSVISHSCRLLNALRLFPHLHASAAPAPNSHTFSSILLACIGVDADDFDNQVHALVRRNSAAAAVYVASALTDIHPKCDYVWDF</sequence>
<protein>
    <submittedName>
        <fullName evidence="1">Uncharacterized protein</fullName>
    </submittedName>
</protein>
<gene>
    <name evidence="1" type="ORF">ZIOFF_009520</name>
</gene>
<dbReference type="AlphaFoldDB" id="A0A8J5I2W0"/>
<organism evidence="1 2">
    <name type="scientific">Zingiber officinale</name>
    <name type="common">Ginger</name>
    <name type="synonym">Amomum zingiber</name>
    <dbReference type="NCBI Taxonomy" id="94328"/>
    <lineage>
        <taxon>Eukaryota</taxon>
        <taxon>Viridiplantae</taxon>
        <taxon>Streptophyta</taxon>
        <taxon>Embryophyta</taxon>
        <taxon>Tracheophyta</taxon>
        <taxon>Spermatophyta</taxon>
        <taxon>Magnoliopsida</taxon>
        <taxon>Liliopsida</taxon>
        <taxon>Zingiberales</taxon>
        <taxon>Zingiberaceae</taxon>
        <taxon>Zingiber</taxon>
    </lineage>
</organism>
<name>A0A8J5I2W0_ZINOF</name>
<accession>A0A8J5I2W0</accession>
<dbReference type="PANTHER" id="PTHR47926">
    <property type="entry name" value="PENTATRICOPEPTIDE REPEAT-CONTAINING PROTEIN"/>
    <property type="match status" value="1"/>
</dbReference>
<dbReference type="GO" id="GO:0003723">
    <property type="term" value="F:RNA binding"/>
    <property type="evidence" value="ECO:0007669"/>
    <property type="project" value="InterPro"/>
</dbReference>
<evidence type="ECO:0000313" key="1">
    <source>
        <dbReference type="EMBL" id="KAG6527421.1"/>
    </source>
</evidence>
<dbReference type="Proteomes" id="UP000734854">
    <property type="component" value="Unassembled WGS sequence"/>
</dbReference>
<keyword evidence="2" id="KW-1185">Reference proteome</keyword>